<organism evidence="1 2">
    <name type="scientific">Vaccinium darrowii</name>
    <dbReference type="NCBI Taxonomy" id="229202"/>
    <lineage>
        <taxon>Eukaryota</taxon>
        <taxon>Viridiplantae</taxon>
        <taxon>Streptophyta</taxon>
        <taxon>Embryophyta</taxon>
        <taxon>Tracheophyta</taxon>
        <taxon>Spermatophyta</taxon>
        <taxon>Magnoliopsida</taxon>
        <taxon>eudicotyledons</taxon>
        <taxon>Gunneridae</taxon>
        <taxon>Pentapetalae</taxon>
        <taxon>asterids</taxon>
        <taxon>Ericales</taxon>
        <taxon>Ericaceae</taxon>
        <taxon>Vaccinioideae</taxon>
        <taxon>Vaccinieae</taxon>
        <taxon>Vaccinium</taxon>
    </lineage>
</organism>
<accession>A0ACB7XCQ3</accession>
<evidence type="ECO:0000313" key="1">
    <source>
        <dbReference type="EMBL" id="KAH7838169.1"/>
    </source>
</evidence>
<keyword evidence="2" id="KW-1185">Reference proteome</keyword>
<name>A0ACB7XCQ3_9ERIC</name>
<sequence>MALQLCSRNEDGFFRGERTFLIQQQLEAVPIVPTVSSNNGLPYSVFLMNPFTRATIKLPDVEKDVVIPPVAGSFSTTVEGYPHCVVLRGSHSRQGLGLILRIAYVGDDDQTRWSEISFAGESVKYFNLFNGLLVHGQHVYCFDLWGMTIIYDLETHEWKEIPAWPENAETGLCHMMEYEGEIIRVDRNRGPGFSLTMFRYNVSSSSWEKFKNNDDDVKLKDISFLFLQPYCYHCFCAKATKEDGPLEKKAYVLQPSSGTRDVPNRFNVFVQDLADGSNEILLPLRSYASAKWVDIG</sequence>
<comment type="caution">
    <text evidence="1">The sequence shown here is derived from an EMBL/GenBank/DDBJ whole genome shotgun (WGS) entry which is preliminary data.</text>
</comment>
<gene>
    <name evidence="1" type="ORF">Vadar_022838</name>
</gene>
<reference evidence="1 2" key="1">
    <citation type="journal article" date="2021" name="Hortic Res">
        <title>High-quality reference genome and annotation aids understanding of berry development for evergreen blueberry (Vaccinium darrowii).</title>
        <authorList>
            <person name="Yu J."/>
            <person name="Hulse-Kemp A.M."/>
            <person name="Babiker E."/>
            <person name="Staton M."/>
        </authorList>
    </citation>
    <scope>NUCLEOTIDE SEQUENCE [LARGE SCALE GENOMIC DNA]</scope>
    <source>
        <strain evidence="2">cv. NJ 8807/NJ 8810</strain>
        <tissue evidence="1">Young leaf</tissue>
    </source>
</reference>
<evidence type="ECO:0000313" key="2">
    <source>
        <dbReference type="Proteomes" id="UP000828048"/>
    </source>
</evidence>
<protein>
    <submittedName>
        <fullName evidence="1">Uncharacterized protein</fullName>
    </submittedName>
</protein>
<dbReference type="Proteomes" id="UP000828048">
    <property type="component" value="Chromosome 6"/>
</dbReference>
<proteinExistence type="predicted"/>
<dbReference type="EMBL" id="CM037156">
    <property type="protein sequence ID" value="KAH7838169.1"/>
    <property type="molecule type" value="Genomic_DNA"/>
</dbReference>